<evidence type="ECO:0000259" key="5">
    <source>
        <dbReference type="Pfam" id="PF14257"/>
    </source>
</evidence>
<feature type="compositionally biased region" description="Low complexity" evidence="2">
    <location>
        <begin position="42"/>
        <end position="52"/>
    </location>
</feature>
<evidence type="ECO:0000313" key="6">
    <source>
        <dbReference type="EMBL" id="NYJ37579.1"/>
    </source>
</evidence>
<organism evidence="6 7">
    <name type="scientific">Nocardiopsis aegyptia</name>
    <dbReference type="NCBI Taxonomy" id="220378"/>
    <lineage>
        <taxon>Bacteria</taxon>
        <taxon>Bacillati</taxon>
        <taxon>Actinomycetota</taxon>
        <taxon>Actinomycetes</taxon>
        <taxon>Streptosporangiales</taxon>
        <taxon>Nocardiopsidaceae</taxon>
        <taxon>Nocardiopsis</taxon>
    </lineage>
</organism>
<feature type="signal peptide" evidence="4">
    <location>
        <begin position="1"/>
        <end position="32"/>
    </location>
</feature>
<reference evidence="6 7" key="1">
    <citation type="submission" date="2020-07" db="EMBL/GenBank/DDBJ databases">
        <title>Sequencing the genomes of 1000 actinobacteria strains.</title>
        <authorList>
            <person name="Klenk H.-P."/>
        </authorList>
    </citation>
    <scope>NUCLEOTIDE SEQUENCE [LARGE SCALE GENOMIC DNA]</scope>
    <source>
        <strain evidence="6 7">DSM 44442</strain>
    </source>
</reference>
<evidence type="ECO:0000256" key="2">
    <source>
        <dbReference type="SAM" id="MobiDB-lite"/>
    </source>
</evidence>
<gene>
    <name evidence="6" type="ORF">HNR10_005460</name>
</gene>
<keyword evidence="3" id="KW-0472">Membrane</keyword>
<dbReference type="EMBL" id="JACCFS010000001">
    <property type="protein sequence ID" value="NYJ37579.1"/>
    <property type="molecule type" value="Genomic_DNA"/>
</dbReference>
<feature type="coiled-coil region" evidence="1">
    <location>
        <begin position="157"/>
        <end position="228"/>
    </location>
</feature>
<sequence length="366" mass="37946">MPPARSVGAVIAAGLSAWLLVACGAAGGGASADRSTEAYSQEAGPEMAAAEGDAAEEGTDDGGGAAEDGGGTGAGTDVDAEVEGRDLIHTADLSVRVDDVAEASEAAKDVAVEADGYVASEHLSTPTGGAPESSLTLRIPNEGYEDALGALAELGDRSNLERSVEDVTEEVTDVESRIESAEASLETLRGYLEEAQDVDDLLEVEREIQSRQAELESLQARMESLSNLTAYSTVHLRLMPPETYIEEPAEESIGFLGGLERGWRSLVSLGEGLAVAVGWMLPFLAVAAVLGAGPWIWWRRRRAARRGKPAGAKERSLHDRLRSGTGAAGTVHGGGRSATATAERTEESAPDEGGDAPEGPEKPGGR</sequence>
<feature type="region of interest" description="Disordered" evidence="2">
    <location>
        <begin position="31"/>
        <end position="78"/>
    </location>
</feature>
<dbReference type="RefSeq" id="WP_376769779.1">
    <property type="nucleotide sequence ID" value="NZ_JACCFS010000001.1"/>
</dbReference>
<evidence type="ECO:0000256" key="3">
    <source>
        <dbReference type="SAM" id="Phobius"/>
    </source>
</evidence>
<name>A0A7Z0JDK2_9ACTN</name>
<protein>
    <submittedName>
        <fullName evidence="6">TolA-binding protein</fullName>
    </submittedName>
</protein>
<keyword evidence="7" id="KW-1185">Reference proteome</keyword>
<proteinExistence type="predicted"/>
<dbReference type="Proteomes" id="UP000572051">
    <property type="component" value="Unassembled WGS sequence"/>
</dbReference>
<accession>A0A7Z0JDK2</accession>
<keyword evidence="1" id="KW-0175">Coiled coil</keyword>
<keyword evidence="4" id="KW-0732">Signal</keyword>
<feature type="compositionally biased region" description="Basic and acidic residues" evidence="2">
    <location>
        <begin position="311"/>
        <end position="322"/>
    </location>
</feature>
<dbReference type="InterPro" id="IPR025645">
    <property type="entry name" value="DUF4349"/>
</dbReference>
<feature type="compositionally biased region" description="Gly residues" evidence="2">
    <location>
        <begin position="61"/>
        <end position="74"/>
    </location>
</feature>
<feature type="domain" description="DUF4349" evidence="5">
    <location>
        <begin position="85"/>
        <end position="292"/>
    </location>
</feature>
<dbReference type="AlphaFoldDB" id="A0A7Z0JDK2"/>
<feature type="transmembrane region" description="Helical" evidence="3">
    <location>
        <begin position="273"/>
        <end position="298"/>
    </location>
</feature>
<dbReference type="PROSITE" id="PS51257">
    <property type="entry name" value="PROKAR_LIPOPROTEIN"/>
    <property type="match status" value="1"/>
</dbReference>
<keyword evidence="3" id="KW-0812">Transmembrane</keyword>
<keyword evidence="3" id="KW-1133">Transmembrane helix</keyword>
<dbReference type="Pfam" id="PF14257">
    <property type="entry name" value="DUF4349"/>
    <property type="match status" value="1"/>
</dbReference>
<feature type="region of interest" description="Disordered" evidence="2">
    <location>
        <begin position="308"/>
        <end position="366"/>
    </location>
</feature>
<evidence type="ECO:0000256" key="1">
    <source>
        <dbReference type="SAM" id="Coils"/>
    </source>
</evidence>
<comment type="caution">
    <text evidence="6">The sequence shown here is derived from an EMBL/GenBank/DDBJ whole genome shotgun (WGS) entry which is preliminary data.</text>
</comment>
<evidence type="ECO:0000313" key="7">
    <source>
        <dbReference type="Proteomes" id="UP000572051"/>
    </source>
</evidence>
<evidence type="ECO:0000256" key="4">
    <source>
        <dbReference type="SAM" id="SignalP"/>
    </source>
</evidence>
<feature type="chain" id="PRO_5031471284" evidence="4">
    <location>
        <begin position="33"/>
        <end position="366"/>
    </location>
</feature>